<dbReference type="InterPro" id="IPR036554">
    <property type="entry name" value="GHMP_kinase_C_sf"/>
</dbReference>
<dbReference type="PIRSF" id="PIRSF010376">
    <property type="entry name" value="IspE"/>
    <property type="match status" value="1"/>
</dbReference>
<feature type="active site" evidence="9">
    <location>
        <position position="31"/>
    </location>
</feature>
<comment type="pathway">
    <text evidence="9">Isoprenoid biosynthesis; isopentenyl diphosphate biosynthesis via DXP pathway; isopentenyl diphosphate from 1-deoxy-D-xylulose 5-phosphate: step 3/6.</text>
</comment>
<keyword evidence="5 9" id="KW-0547">Nucleotide-binding</keyword>
<dbReference type="NCBIfam" id="TIGR00154">
    <property type="entry name" value="ispE"/>
    <property type="match status" value="1"/>
</dbReference>
<evidence type="ECO:0000256" key="9">
    <source>
        <dbReference type="HAMAP-Rule" id="MF_00061"/>
    </source>
</evidence>
<dbReference type="UniPathway" id="UPA00056">
    <property type="reaction ID" value="UER00094"/>
</dbReference>
<keyword evidence="9" id="KW-0414">Isoprene biosynthesis</keyword>
<protein>
    <recommendedName>
        <fullName evidence="3 9">4-diphosphocytidyl-2-C-methyl-D-erythritol kinase</fullName>
        <shortName evidence="9">CMK</shortName>
        <ecNumber evidence="2 9">2.7.1.148</ecNumber>
    </recommendedName>
    <alternativeName>
        <fullName evidence="8 9">4-(cytidine-5'-diphospho)-2-C-methyl-D-erythritol kinase</fullName>
    </alternativeName>
</protein>
<dbReference type="AlphaFoldDB" id="A0A139SII5"/>
<keyword evidence="4 9" id="KW-0808">Transferase</keyword>
<dbReference type="InterPro" id="IPR004424">
    <property type="entry name" value="IspE"/>
</dbReference>
<dbReference type="PANTHER" id="PTHR43527:SF2">
    <property type="entry name" value="4-DIPHOSPHOCYTIDYL-2-C-METHYL-D-ERYTHRITOL KINASE, CHLOROPLASTIC"/>
    <property type="match status" value="1"/>
</dbReference>
<feature type="binding site" evidence="9">
    <location>
        <begin position="121"/>
        <end position="131"/>
    </location>
    <ligand>
        <name>ATP</name>
        <dbReference type="ChEBI" id="CHEBI:30616"/>
    </ligand>
</feature>
<dbReference type="InterPro" id="IPR020568">
    <property type="entry name" value="Ribosomal_Su5_D2-typ_SF"/>
</dbReference>
<evidence type="ECO:0000256" key="8">
    <source>
        <dbReference type="ARBA" id="ARBA00032554"/>
    </source>
</evidence>
<evidence type="ECO:0000256" key="3">
    <source>
        <dbReference type="ARBA" id="ARBA00017473"/>
    </source>
</evidence>
<comment type="similarity">
    <text evidence="1 9">Belongs to the GHMP kinase family. IspE subfamily.</text>
</comment>
<gene>
    <name evidence="9" type="primary">ispE</name>
    <name evidence="12" type="ORF">AXK12_07675</name>
</gene>
<evidence type="ECO:0000256" key="7">
    <source>
        <dbReference type="ARBA" id="ARBA00022840"/>
    </source>
</evidence>
<comment type="function">
    <text evidence="9">Catalyzes the phosphorylation of the position 2 hydroxy group of 4-diphosphocytidyl-2C-methyl-D-erythritol.</text>
</comment>
<dbReference type="GO" id="GO:0016114">
    <property type="term" value="P:terpenoid biosynthetic process"/>
    <property type="evidence" value="ECO:0007669"/>
    <property type="project" value="UniProtKB-UniRule"/>
</dbReference>
<dbReference type="HAMAP" id="MF_00061">
    <property type="entry name" value="IspE"/>
    <property type="match status" value="1"/>
</dbReference>
<keyword evidence="7 9" id="KW-0067">ATP-binding</keyword>
<dbReference type="GO" id="GO:0019288">
    <property type="term" value="P:isopentenyl diphosphate biosynthetic process, methylerythritol 4-phosphate pathway"/>
    <property type="evidence" value="ECO:0007669"/>
    <property type="project" value="UniProtKB-UniRule"/>
</dbReference>
<dbReference type="GO" id="GO:0050515">
    <property type="term" value="F:4-(cytidine 5'-diphospho)-2-C-methyl-D-erythritol kinase activity"/>
    <property type="evidence" value="ECO:0007669"/>
    <property type="project" value="UniProtKB-UniRule"/>
</dbReference>
<dbReference type="SUPFAM" id="SSF55060">
    <property type="entry name" value="GHMP Kinase, C-terminal domain"/>
    <property type="match status" value="1"/>
</dbReference>
<evidence type="ECO:0000256" key="1">
    <source>
        <dbReference type="ARBA" id="ARBA00009684"/>
    </source>
</evidence>
<evidence type="ECO:0000256" key="2">
    <source>
        <dbReference type="ARBA" id="ARBA00012052"/>
    </source>
</evidence>
<dbReference type="STRING" id="1548208.AXK12_07675"/>
<dbReference type="Proteomes" id="UP000071392">
    <property type="component" value="Unassembled WGS sequence"/>
</dbReference>
<dbReference type="SUPFAM" id="SSF54211">
    <property type="entry name" value="Ribosomal protein S5 domain 2-like"/>
    <property type="match status" value="1"/>
</dbReference>
<sequence>MQENFRLGAPRLHAIFSEYTMMPLCLHAPAKLNLFLAITGRRSDGFHSLVSLAVPLDFGDELELRITDRETGDTRLRVEGEASAAEVPSGPDNLVLRAASAFREASGFARPVEFVLKKRVPVGAGLGGGSSDAVAALRGLNTLAAKDECALDEKTLCALAAKLGADCAFFACGKPAIMRGRGERIEPLNEAAAKRLGGGSLFVCKPAFGVSTAWAYGEMATRAASVEGGDYYVAEAEAERLCGQWLTSGVGAEQPLESLTFNNMESVVFRKYPALPVLAATFRERFGLILRMSGSGSACFAFLPKETRDAAANTALVRQLSECVRELWGPSAFSRVVRVRTGA</sequence>
<evidence type="ECO:0000256" key="6">
    <source>
        <dbReference type="ARBA" id="ARBA00022777"/>
    </source>
</evidence>
<dbReference type="Gene3D" id="3.30.70.890">
    <property type="entry name" value="GHMP kinase, C-terminal domain"/>
    <property type="match status" value="1"/>
</dbReference>
<dbReference type="InterPro" id="IPR013750">
    <property type="entry name" value="GHMP_kinase_C_dom"/>
</dbReference>
<feature type="domain" description="GHMP kinase C-terminal" evidence="11">
    <location>
        <begin position="261"/>
        <end position="313"/>
    </location>
</feature>
<feature type="domain" description="GHMP kinase N-terminal" evidence="10">
    <location>
        <begin position="93"/>
        <end position="173"/>
    </location>
</feature>
<evidence type="ECO:0000259" key="11">
    <source>
        <dbReference type="Pfam" id="PF08544"/>
    </source>
</evidence>
<dbReference type="EC" id="2.7.1.148" evidence="2 9"/>
<evidence type="ECO:0000313" key="13">
    <source>
        <dbReference type="Proteomes" id="UP000071392"/>
    </source>
</evidence>
<evidence type="ECO:0000256" key="4">
    <source>
        <dbReference type="ARBA" id="ARBA00022679"/>
    </source>
</evidence>
<dbReference type="InterPro" id="IPR006204">
    <property type="entry name" value="GHMP_kinase_N_dom"/>
</dbReference>
<organism evidence="12 13">
    <name type="scientific">Cephaloticoccus capnophilus</name>
    <dbReference type="NCBI Taxonomy" id="1548208"/>
    <lineage>
        <taxon>Bacteria</taxon>
        <taxon>Pseudomonadati</taxon>
        <taxon>Verrucomicrobiota</taxon>
        <taxon>Opitutia</taxon>
        <taxon>Opitutales</taxon>
        <taxon>Opitutaceae</taxon>
        <taxon>Cephaloticoccus</taxon>
    </lineage>
</organism>
<name>A0A139SII5_9BACT</name>
<proteinExistence type="inferred from homology"/>
<reference evidence="12 13" key="1">
    <citation type="submission" date="2016-02" db="EMBL/GenBank/DDBJ databases">
        <authorList>
            <person name="Wen L."/>
            <person name="He K."/>
            <person name="Yang H."/>
        </authorList>
    </citation>
    <scope>NUCLEOTIDE SEQUENCE [LARGE SCALE GENOMIC DNA]</scope>
    <source>
        <strain evidence="12 13">CV41</strain>
    </source>
</reference>
<evidence type="ECO:0000259" key="10">
    <source>
        <dbReference type="Pfam" id="PF00288"/>
    </source>
</evidence>
<dbReference type="PANTHER" id="PTHR43527">
    <property type="entry name" value="4-DIPHOSPHOCYTIDYL-2-C-METHYL-D-ERYTHRITOL KINASE, CHLOROPLASTIC"/>
    <property type="match status" value="1"/>
</dbReference>
<dbReference type="EMBL" id="LSZP01000059">
    <property type="protein sequence ID" value="KXU34343.1"/>
    <property type="molecule type" value="Genomic_DNA"/>
</dbReference>
<dbReference type="Gene3D" id="3.30.230.10">
    <property type="match status" value="1"/>
</dbReference>
<dbReference type="Pfam" id="PF00288">
    <property type="entry name" value="GHMP_kinases_N"/>
    <property type="match status" value="1"/>
</dbReference>
<evidence type="ECO:0000256" key="5">
    <source>
        <dbReference type="ARBA" id="ARBA00022741"/>
    </source>
</evidence>
<dbReference type="InterPro" id="IPR014721">
    <property type="entry name" value="Ribsml_uS5_D2-typ_fold_subgr"/>
</dbReference>
<feature type="active site" evidence="9">
    <location>
        <position position="166"/>
    </location>
</feature>
<accession>A0A139SII5</accession>
<keyword evidence="6 9" id="KW-0418">Kinase</keyword>
<comment type="caution">
    <text evidence="12">The sequence shown here is derived from an EMBL/GenBank/DDBJ whole genome shotgun (WGS) entry which is preliminary data.</text>
</comment>
<evidence type="ECO:0000313" key="12">
    <source>
        <dbReference type="EMBL" id="KXU34343.1"/>
    </source>
</evidence>
<dbReference type="GO" id="GO:0005524">
    <property type="term" value="F:ATP binding"/>
    <property type="evidence" value="ECO:0007669"/>
    <property type="project" value="UniProtKB-UniRule"/>
</dbReference>
<keyword evidence="13" id="KW-1185">Reference proteome</keyword>
<comment type="catalytic activity">
    <reaction evidence="9">
        <text>4-CDP-2-C-methyl-D-erythritol + ATP = 4-CDP-2-C-methyl-D-erythritol 2-phosphate + ADP + H(+)</text>
        <dbReference type="Rhea" id="RHEA:18437"/>
        <dbReference type="ChEBI" id="CHEBI:15378"/>
        <dbReference type="ChEBI" id="CHEBI:30616"/>
        <dbReference type="ChEBI" id="CHEBI:57823"/>
        <dbReference type="ChEBI" id="CHEBI:57919"/>
        <dbReference type="ChEBI" id="CHEBI:456216"/>
        <dbReference type="EC" id="2.7.1.148"/>
    </reaction>
</comment>
<dbReference type="Pfam" id="PF08544">
    <property type="entry name" value="GHMP_kinases_C"/>
    <property type="match status" value="1"/>
</dbReference>